<comment type="caution">
    <text evidence="1">The sequence shown here is derived from an EMBL/GenBank/DDBJ whole genome shotgun (WGS) entry which is preliminary data.</text>
</comment>
<reference evidence="1" key="1">
    <citation type="journal article" date="2021" name="Genome Biol. Evol.">
        <title>A High-Quality Reference Genome for a Parasitic Bivalve with Doubly Uniparental Inheritance (Bivalvia: Unionida).</title>
        <authorList>
            <person name="Smith C.H."/>
        </authorList>
    </citation>
    <scope>NUCLEOTIDE SEQUENCE</scope>
    <source>
        <strain evidence="1">CHS0354</strain>
    </source>
</reference>
<proteinExistence type="predicted"/>
<gene>
    <name evidence="1" type="ORF">CHS0354_023658</name>
</gene>
<organism evidence="1 2">
    <name type="scientific">Potamilus streckersoni</name>
    <dbReference type="NCBI Taxonomy" id="2493646"/>
    <lineage>
        <taxon>Eukaryota</taxon>
        <taxon>Metazoa</taxon>
        <taxon>Spiralia</taxon>
        <taxon>Lophotrochozoa</taxon>
        <taxon>Mollusca</taxon>
        <taxon>Bivalvia</taxon>
        <taxon>Autobranchia</taxon>
        <taxon>Heteroconchia</taxon>
        <taxon>Palaeoheterodonta</taxon>
        <taxon>Unionida</taxon>
        <taxon>Unionoidea</taxon>
        <taxon>Unionidae</taxon>
        <taxon>Ambleminae</taxon>
        <taxon>Lampsilini</taxon>
        <taxon>Potamilus</taxon>
    </lineage>
</organism>
<name>A0AAE0SY52_9BIVA</name>
<dbReference type="AlphaFoldDB" id="A0AAE0SY52"/>
<reference evidence="1" key="2">
    <citation type="journal article" date="2021" name="Genome Biol. Evol.">
        <title>Developing a high-quality reference genome for a parasitic bivalve with doubly uniparental inheritance (Bivalvia: Unionida).</title>
        <authorList>
            <person name="Smith C.H."/>
        </authorList>
    </citation>
    <scope>NUCLEOTIDE SEQUENCE</scope>
    <source>
        <strain evidence="1">CHS0354</strain>
        <tissue evidence="1">Mantle</tissue>
    </source>
</reference>
<reference evidence="1" key="3">
    <citation type="submission" date="2023-05" db="EMBL/GenBank/DDBJ databases">
        <authorList>
            <person name="Smith C.H."/>
        </authorList>
    </citation>
    <scope>NUCLEOTIDE SEQUENCE</scope>
    <source>
        <strain evidence="1">CHS0354</strain>
        <tissue evidence="1">Mantle</tissue>
    </source>
</reference>
<keyword evidence="2" id="KW-1185">Reference proteome</keyword>
<protein>
    <submittedName>
        <fullName evidence="1">Uncharacterized protein</fullName>
    </submittedName>
</protein>
<dbReference type="Proteomes" id="UP001195483">
    <property type="component" value="Unassembled WGS sequence"/>
</dbReference>
<dbReference type="EMBL" id="JAEAOA010001425">
    <property type="protein sequence ID" value="KAK3600246.1"/>
    <property type="molecule type" value="Genomic_DNA"/>
</dbReference>
<evidence type="ECO:0000313" key="2">
    <source>
        <dbReference type="Proteomes" id="UP001195483"/>
    </source>
</evidence>
<sequence>MAWGTKHHDSLMESYILNDNLTDILTKRMISIKINQVICRIQDVRTYEIIQGSIDLCQDL</sequence>
<evidence type="ECO:0000313" key="1">
    <source>
        <dbReference type="EMBL" id="KAK3600246.1"/>
    </source>
</evidence>
<accession>A0AAE0SY52</accession>